<keyword evidence="2" id="KW-0201">Cytochrome c-type biogenesis</keyword>
<dbReference type="EMBL" id="JNSK01000183">
    <property type="protein sequence ID" value="KGA13091.1"/>
    <property type="molecule type" value="Genomic_DNA"/>
</dbReference>
<evidence type="ECO:0000313" key="6">
    <source>
        <dbReference type="EMBL" id="KGA13091.1"/>
    </source>
</evidence>
<dbReference type="PANTHER" id="PTHR42852:SF6">
    <property type="entry name" value="THIOL:DISULFIDE INTERCHANGE PROTEIN DSBE"/>
    <property type="match status" value="1"/>
</dbReference>
<dbReference type="CDD" id="cd02966">
    <property type="entry name" value="TlpA_like_family"/>
    <property type="match status" value="1"/>
</dbReference>
<evidence type="ECO:0000259" key="5">
    <source>
        <dbReference type="PROSITE" id="PS51352"/>
    </source>
</evidence>
<dbReference type="InterPro" id="IPR036249">
    <property type="entry name" value="Thioredoxin-like_sf"/>
</dbReference>
<name>A0A094QFK3_9ZZZZ</name>
<comment type="subcellular location">
    <subcellularLocation>
        <location evidence="1">Cell envelope</location>
    </subcellularLocation>
</comment>
<organism evidence="6">
    <name type="scientific">freshwater metagenome</name>
    <dbReference type="NCBI Taxonomy" id="449393"/>
    <lineage>
        <taxon>unclassified sequences</taxon>
        <taxon>metagenomes</taxon>
        <taxon>ecological metagenomes</taxon>
    </lineage>
</organism>
<comment type="caution">
    <text evidence="6">The sequence shown here is derived from an EMBL/GenBank/DDBJ whole genome shotgun (WGS) entry which is preliminary data.</text>
</comment>
<protein>
    <recommendedName>
        <fullName evidence="5">Thioredoxin domain-containing protein</fullName>
    </recommendedName>
</protein>
<dbReference type="Pfam" id="PF00578">
    <property type="entry name" value="AhpC-TSA"/>
    <property type="match status" value="1"/>
</dbReference>
<dbReference type="PROSITE" id="PS51257">
    <property type="entry name" value="PROKAR_LIPOPROTEIN"/>
    <property type="match status" value="1"/>
</dbReference>
<dbReference type="AlphaFoldDB" id="A0A094QFK3"/>
<dbReference type="GO" id="GO:0016209">
    <property type="term" value="F:antioxidant activity"/>
    <property type="evidence" value="ECO:0007669"/>
    <property type="project" value="InterPro"/>
</dbReference>
<dbReference type="GO" id="GO:0030313">
    <property type="term" value="C:cell envelope"/>
    <property type="evidence" value="ECO:0007669"/>
    <property type="project" value="UniProtKB-SubCell"/>
</dbReference>
<dbReference type="SUPFAM" id="SSF52833">
    <property type="entry name" value="Thioredoxin-like"/>
    <property type="match status" value="1"/>
</dbReference>
<dbReference type="InterPro" id="IPR000866">
    <property type="entry name" value="AhpC/TSA"/>
</dbReference>
<evidence type="ECO:0000256" key="2">
    <source>
        <dbReference type="ARBA" id="ARBA00022748"/>
    </source>
</evidence>
<keyword evidence="3" id="KW-1015">Disulfide bond</keyword>
<dbReference type="Gene3D" id="3.40.30.10">
    <property type="entry name" value="Glutaredoxin"/>
    <property type="match status" value="1"/>
</dbReference>
<evidence type="ECO:0000256" key="3">
    <source>
        <dbReference type="ARBA" id="ARBA00023157"/>
    </source>
</evidence>
<dbReference type="GO" id="GO:0016491">
    <property type="term" value="F:oxidoreductase activity"/>
    <property type="evidence" value="ECO:0007669"/>
    <property type="project" value="InterPro"/>
</dbReference>
<dbReference type="InterPro" id="IPR050553">
    <property type="entry name" value="Thioredoxin_ResA/DsbE_sf"/>
</dbReference>
<accession>A0A094QFK3</accession>
<gene>
    <name evidence="6" type="ORF">GM50_23135</name>
</gene>
<sequence length="182" mass="19931">MKRALFVVVALILTGCSSPEPVAMPEPVAIKGEVISCDSITSNKSVTKGVTIECLDGSAGASMESLRGPMIINVWGSWCSTCLAETPEFVSFYKKAKGKVQLVGVAVEEASPDNSRKFIEENGMTWPNFYDRENKTRSYFGMGVPVTWFIDAQGDVKFKKIGEVKSEQELIDLTEKHLGVKI</sequence>
<dbReference type="GO" id="GO:0017004">
    <property type="term" value="P:cytochrome complex assembly"/>
    <property type="evidence" value="ECO:0007669"/>
    <property type="project" value="UniProtKB-KW"/>
</dbReference>
<dbReference type="PANTHER" id="PTHR42852">
    <property type="entry name" value="THIOL:DISULFIDE INTERCHANGE PROTEIN DSBE"/>
    <property type="match status" value="1"/>
</dbReference>
<feature type="domain" description="Thioredoxin" evidence="5">
    <location>
        <begin position="12"/>
        <end position="179"/>
    </location>
</feature>
<proteinExistence type="predicted"/>
<evidence type="ECO:0000256" key="4">
    <source>
        <dbReference type="ARBA" id="ARBA00023284"/>
    </source>
</evidence>
<dbReference type="PROSITE" id="PS51352">
    <property type="entry name" value="THIOREDOXIN_2"/>
    <property type="match status" value="1"/>
</dbReference>
<dbReference type="InterPro" id="IPR013766">
    <property type="entry name" value="Thioredoxin_domain"/>
</dbReference>
<evidence type="ECO:0000256" key="1">
    <source>
        <dbReference type="ARBA" id="ARBA00004196"/>
    </source>
</evidence>
<reference evidence="6" key="1">
    <citation type="submission" date="2014-05" db="EMBL/GenBank/DDBJ databases">
        <title>Key roles for freshwater Actinobacteria revealed by deep metagenomic sequencing.</title>
        <authorList>
            <person name="Ghai R."/>
            <person name="Mizuno C.M."/>
            <person name="Picazo A."/>
            <person name="Camacho A."/>
            <person name="Rodriguez-Valera F."/>
        </authorList>
    </citation>
    <scope>NUCLEOTIDE SEQUENCE</scope>
</reference>
<keyword evidence="4" id="KW-0676">Redox-active center</keyword>